<evidence type="ECO:0000256" key="2">
    <source>
        <dbReference type="SAM" id="SignalP"/>
    </source>
</evidence>
<proteinExistence type="predicted"/>
<feature type="region of interest" description="Disordered" evidence="1">
    <location>
        <begin position="165"/>
        <end position="187"/>
    </location>
</feature>
<sequence>MTNLSTQFALVTTAVALTSATVAVLPAAAEQIINQEFSGELELSDFPDFLLEPPPETRDYEGFVEYNTEGELLSWFLDVEGLEQVGSDITLEPLPSPFPSPLPVPPRNFITTFDATPDSWILDIDFGRAVDAGAYTLTWNRDSGITFTLGGSLLPPTVYVDPNPTFSETITKDPSKPDPTSVPEPASGLALLGLSALGAGSLLKRREQ</sequence>
<accession>A0A1D9G6F1</accession>
<dbReference type="Proteomes" id="UP000176944">
    <property type="component" value="Chromosome"/>
</dbReference>
<evidence type="ECO:0000313" key="5">
    <source>
        <dbReference type="Proteomes" id="UP000176944"/>
    </source>
</evidence>
<name>A0A1D9G6F1_MOOP1</name>
<protein>
    <submittedName>
        <fullName evidence="4">PEP-CTERM sorting domain-containing protein</fullName>
    </submittedName>
</protein>
<dbReference type="InterPro" id="IPR013424">
    <property type="entry name" value="Ice-binding_C"/>
</dbReference>
<feature type="domain" description="Ice-binding protein C-terminal" evidence="3">
    <location>
        <begin position="181"/>
        <end position="205"/>
    </location>
</feature>
<feature type="signal peptide" evidence="2">
    <location>
        <begin position="1"/>
        <end position="23"/>
    </location>
</feature>
<dbReference type="NCBIfam" id="TIGR02595">
    <property type="entry name" value="PEP_CTERM"/>
    <property type="match status" value="1"/>
</dbReference>
<dbReference type="EMBL" id="CP017708">
    <property type="protein sequence ID" value="AOY83065.1"/>
    <property type="molecule type" value="Genomic_DNA"/>
</dbReference>
<gene>
    <name evidence="4" type="ORF">BJP36_27260</name>
</gene>
<organism evidence="4 5">
    <name type="scientific">Moorena producens (strain JHB)</name>
    <dbReference type="NCBI Taxonomy" id="1454205"/>
    <lineage>
        <taxon>Bacteria</taxon>
        <taxon>Bacillati</taxon>
        <taxon>Cyanobacteriota</taxon>
        <taxon>Cyanophyceae</taxon>
        <taxon>Coleofasciculales</taxon>
        <taxon>Coleofasciculaceae</taxon>
        <taxon>Moorena</taxon>
    </lineage>
</organism>
<evidence type="ECO:0000256" key="1">
    <source>
        <dbReference type="SAM" id="MobiDB-lite"/>
    </source>
</evidence>
<evidence type="ECO:0000313" key="4">
    <source>
        <dbReference type="EMBL" id="AOY83065.1"/>
    </source>
</evidence>
<reference evidence="5" key="1">
    <citation type="submission" date="2016-10" db="EMBL/GenBank/DDBJ databases">
        <title>Comparative genomics uncovers the prolific and rare metabolic potential of the cyanobacterial genus Moorea.</title>
        <authorList>
            <person name="Leao T."/>
            <person name="Castelao G."/>
            <person name="Korobeynikov A."/>
            <person name="Monroe E.A."/>
            <person name="Podell S."/>
            <person name="Glukhov E."/>
            <person name="Allen E."/>
            <person name="Gerwick W.H."/>
            <person name="Gerwick L."/>
        </authorList>
    </citation>
    <scope>NUCLEOTIDE SEQUENCE [LARGE SCALE GENOMIC DNA]</scope>
    <source>
        <strain evidence="5">JHB</strain>
    </source>
</reference>
<dbReference type="AlphaFoldDB" id="A0A1D9G6F1"/>
<evidence type="ECO:0000259" key="3">
    <source>
        <dbReference type="Pfam" id="PF07589"/>
    </source>
</evidence>
<feature type="chain" id="PRO_5009441775" evidence="2">
    <location>
        <begin position="24"/>
        <end position="208"/>
    </location>
</feature>
<dbReference type="Pfam" id="PF07589">
    <property type="entry name" value="PEP-CTERM"/>
    <property type="match status" value="1"/>
</dbReference>
<keyword evidence="2" id="KW-0732">Signal</keyword>